<reference evidence="5 6" key="1">
    <citation type="submission" date="2023-05" db="EMBL/GenBank/DDBJ databases">
        <title>B98-5 Cell Line De Novo Hybrid Assembly: An Optical Mapping Approach.</title>
        <authorList>
            <person name="Kananen K."/>
            <person name="Auerbach J.A."/>
            <person name="Kautto E."/>
            <person name="Blachly J.S."/>
        </authorList>
    </citation>
    <scope>NUCLEOTIDE SEQUENCE [LARGE SCALE GENOMIC DNA]</scope>
    <source>
        <strain evidence="5">B95-8</strain>
        <tissue evidence="5">Cell line</tissue>
    </source>
</reference>
<evidence type="ECO:0000313" key="6">
    <source>
        <dbReference type="Proteomes" id="UP001266305"/>
    </source>
</evidence>
<dbReference type="SUPFAM" id="SSF52313">
    <property type="entry name" value="Ribosomal protein S2"/>
    <property type="match status" value="1"/>
</dbReference>
<protein>
    <recommendedName>
        <fullName evidence="4">40S ribosomal protein SA</fullName>
    </recommendedName>
</protein>
<evidence type="ECO:0000256" key="2">
    <source>
        <dbReference type="ARBA" id="ARBA00022980"/>
    </source>
</evidence>
<evidence type="ECO:0000256" key="3">
    <source>
        <dbReference type="ARBA" id="ARBA00023274"/>
    </source>
</evidence>
<dbReference type="Proteomes" id="UP001266305">
    <property type="component" value="Unassembled WGS sequence"/>
</dbReference>
<keyword evidence="2" id="KW-0689">Ribosomal protein</keyword>
<comment type="similarity">
    <text evidence="1">Belongs to the universal ribosomal protein uS2 family.</text>
</comment>
<organism evidence="5 6">
    <name type="scientific">Saguinus oedipus</name>
    <name type="common">Cotton-top tamarin</name>
    <name type="synonym">Oedipomidas oedipus</name>
    <dbReference type="NCBI Taxonomy" id="9490"/>
    <lineage>
        <taxon>Eukaryota</taxon>
        <taxon>Metazoa</taxon>
        <taxon>Chordata</taxon>
        <taxon>Craniata</taxon>
        <taxon>Vertebrata</taxon>
        <taxon>Euteleostomi</taxon>
        <taxon>Mammalia</taxon>
        <taxon>Eutheria</taxon>
        <taxon>Euarchontoglires</taxon>
        <taxon>Primates</taxon>
        <taxon>Haplorrhini</taxon>
        <taxon>Platyrrhini</taxon>
        <taxon>Cebidae</taxon>
        <taxon>Callitrichinae</taxon>
        <taxon>Saguinus</taxon>
    </lineage>
</organism>
<name>A0ABQ9TFV8_SAGOE</name>
<dbReference type="PRINTS" id="PR00395">
    <property type="entry name" value="RIBOSOMALS2"/>
</dbReference>
<dbReference type="InterPro" id="IPR005707">
    <property type="entry name" value="Ribosomal_uS2_euk/arc"/>
</dbReference>
<accession>A0ABQ9TFV8</accession>
<keyword evidence="3" id="KW-0687">Ribonucleoprotein</keyword>
<proteinExistence type="inferred from homology"/>
<keyword evidence="6" id="KW-1185">Reference proteome</keyword>
<dbReference type="InterPro" id="IPR001865">
    <property type="entry name" value="Ribosomal_uS2"/>
</dbReference>
<dbReference type="InterPro" id="IPR023591">
    <property type="entry name" value="Ribosomal_uS2_flav_dom_sf"/>
</dbReference>
<dbReference type="Gene3D" id="3.40.50.10490">
    <property type="entry name" value="Glucose-6-phosphate isomerase like protein, domain 1"/>
    <property type="match status" value="1"/>
</dbReference>
<evidence type="ECO:0000256" key="1">
    <source>
        <dbReference type="ARBA" id="ARBA00006242"/>
    </source>
</evidence>
<comment type="caution">
    <text evidence="5">The sequence shown here is derived from an EMBL/GenBank/DDBJ whole genome shotgun (WGS) entry which is preliminary data.</text>
</comment>
<gene>
    <name evidence="5" type="ORF">P7K49_038866</name>
</gene>
<evidence type="ECO:0000313" key="5">
    <source>
        <dbReference type="EMBL" id="KAK2083630.1"/>
    </source>
</evidence>
<dbReference type="PANTHER" id="PTHR11489">
    <property type="entry name" value="40S RIBOSOMAL PROTEIN SA"/>
    <property type="match status" value="1"/>
</dbReference>
<dbReference type="EMBL" id="JASSZA010000023">
    <property type="protein sequence ID" value="KAK2083630.1"/>
    <property type="molecule type" value="Genomic_DNA"/>
</dbReference>
<dbReference type="Pfam" id="PF00318">
    <property type="entry name" value="Ribosomal_S2"/>
    <property type="match status" value="1"/>
</dbReference>
<evidence type="ECO:0000256" key="4">
    <source>
        <dbReference type="ARBA" id="ARBA00035401"/>
    </source>
</evidence>
<sequence>MVIQNCPTLAHHRTWEKLLVAVHAIVATEDSADVSVISSRNTGQQVMLKFVAARIATPISGHFNLGIFTNQIQAAFQESGLLVVINPKADHQALTEASYINLPTIALCNTDSSLYYVYMDMPCNNKRTHLVDLIWWRLTQEVTRMHGTIFWELPRKVMLISISTEILK</sequence>